<sequence>MLMIMKKITRTMLFIAILVAMNACSADAAEASLDTTSPTETLVANYTYNDTEIETMRLINEYRVSIGLNALERVNHISFKCEEHNKYMIENNVVNHNDFAARSSNMTSVLGAKKVGENVAYNYKTPEAAVRAWLESPGHKENIEGDFTHFGLSVTTDPATGKKYYTNIFVKL</sequence>
<protein>
    <submittedName>
        <fullName evidence="3">Cysteine-rich secretory protein family protein</fullName>
    </submittedName>
</protein>
<dbReference type="CDD" id="cd05379">
    <property type="entry name" value="CAP_bacterial"/>
    <property type="match status" value="1"/>
</dbReference>
<dbReference type="PANTHER" id="PTHR31157">
    <property type="entry name" value="SCP DOMAIN-CONTAINING PROTEIN"/>
    <property type="match status" value="1"/>
</dbReference>
<dbReference type="AlphaFoldDB" id="A0AAC9D623"/>
<accession>A0AAC9D623</accession>
<dbReference type="InterPro" id="IPR014044">
    <property type="entry name" value="CAP_dom"/>
</dbReference>
<feature type="signal peptide" evidence="1">
    <location>
        <begin position="1"/>
        <end position="28"/>
    </location>
</feature>
<dbReference type="Gene3D" id="3.40.33.10">
    <property type="entry name" value="CAP"/>
    <property type="match status" value="1"/>
</dbReference>
<keyword evidence="1" id="KW-0732">Signal</keyword>
<dbReference type="InterPro" id="IPR035940">
    <property type="entry name" value="CAP_sf"/>
</dbReference>
<dbReference type="Pfam" id="PF00188">
    <property type="entry name" value="CAP"/>
    <property type="match status" value="1"/>
</dbReference>
<name>A0AAC9D623_9FLAO</name>
<dbReference type="PANTHER" id="PTHR31157:SF1">
    <property type="entry name" value="SCP DOMAIN-CONTAINING PROTEIN"/>
    <property type="match status" value="1"/>
</dbReference>
<organism evidence="3 4">
    <name type="scientific">Flavobacterium anhuiense</name>
    <dbReference type="NCBI Taxonomy" id="459526"/>
    <lineage>
        <taxon>Bacteria</taxon>
        <taxon>Pseudomonadati</taxon>
        <taxon>Bacteroidota</taxon>
        <taxon>Flavobacteriia</taxon>
        <taxon>Flavobacteriales</taxon>
        <taxon>Flavobacteriaceae</taxon>
        <taxon>Flavobacterium</taxon>
    </lineage>
</organism>
<dbReference type="SUPFAM" id="SSF55797">
    <property type="entry name" value="PR-1-like"/>
    <property type="match status" value="1"/>
</dbReference>
<feature type="chain" id="PRO_5042157345" evidence="1">
    <location>
        <begin position="29"/>
        <end position="172"/>
    </location>
</feature>
<dbReference type="EMBL" id="CP016907">
    <property type="protein sequence ID" value="AOC96137.1"/>
    <property type="molecule type" value="Genomic_DNA"/>
</dbReference>
<reference evidence="3 4" key="1">
    <citation type="submission" date="2016-08" db="EMBL/GenBank/DDBJ databases">
        <title>Complete genome sequence of Flavobacterium johnsoniae strain GSE09, a volatile-producing biocontrol agent isolated from cucumber (Cucumis sativus).</title>
        <authorList>
            <person name="Jeong J.-J."/>
            <person name="Oh J.Y."/>
            <person name="Jim Y.J."/>
            <person name="Sang M.K."/>
            <person name="Kim K.D."/>
        </authorList>
    </citation>
    <scope>NUCLEOTIDE SEQUENCE [LARGE SCALE GENOMIC DNA]</scope>
    <source>
        <strain evidence="3 4">GSE09</strain>
    </source>
</reference>
<evidence type="ECO:0000313" key="4">
    <source>
        <dbReference type="Proteomes" id="UP000093276"/>
    </source>
</evidence>
<dbReference type="Proteomes" id="UP000093276">
    <property type="component" value="Chromosome"/>
</dbReference>
<proteinExistence type="predicted"/>
<gene>
    <name evidence="3" type="ORF">BB050_03047</name>
</gene>
<dbReference type="KEGG" id="fjg:BB050_03047"/>
<evidence type="ECO:0000313" key="3">
    <source>
        <dbReference type="EMBL" id="AOC96137.1"/>
    </source>
</evidence>
<evidence type="ECO:0000256" key="1">
    <source>
        <dbReference type="SAM" id="SignalP"/>
    </source>
</evidence>
<feature type="domain" description="SCP" evidence="2">
    <location>
        <begin position="57"/>
        <end position="166"/>
    </location>
</feature>
<evidence type="ECO:0000259" key="2">
    <source>
        <dbReference type="Pfam" id="PF00188"/>
    </source>
</evidence>